<comment type="caution">
    <text evidence="1">The sequence shown here is derived from an EMBL/GenBank/DDBJ whole genome shotgun (WGS) entry which is preliminary data.</text>
</comment>
<reference evidence="1 2" key="1">
    <citation type="journal article" date="2015" name="Genome Biol. Evol.">
        <title>Comparative Genomics of a Bacterivorous Green Alga Reveals Evolutionary Causalities and Consequences of Phago-Mixotrophic Mode of Nutrition.</title>
        <authorList>
            <person name="Burns J.A."/>
            <person name="Paasch A."/>
            <person name="Narechania A."/>
            <person name="Kim E."/>
        </authorList>
    </citation>
    <scope>NUCLEOTIDE SEQUENCE [LARGE SCALE GENOMIC DNA]</scope>
    <source>
        <strain evidence="1 2">PLY_AMNH</strain>
    </source>
</reference>
<gene>
    <name evidence="1" type="ORF">CYMTET_32948</name>
</gene>
<dbReference type="Proteomes" id="UP001190700">
    <property type="component" value="Unassembled WGS sequence"/>
</dbReference>
<dbReference type="EMBL" id="LGRX02019915">
    <property type="protein sequence ID" value="KAK3257985.1"/>
    <property type="molecule type" value="Genomic_DNA"/>
</dbReference>
<feature type="non-terminal residue" evidence="1">
    <location>
        <position position="268"/>
    </location>
</feature>
<dbReference type="GO" id="GO:0004842">
    <property type="term" value="F:ubiquitin-protein transferase activity"/>
    <property type="evidence" value="ECO:0007669"/>
    <property type="project" value="InterPro"/>
</dbReference>
<sequence length="268" mass="28848">MAAPARLRVLARLAETHSKQLCNRDILRALHQECQAAGLAVPFVGGGNDLERLQSIFTVALENNLASVIIQFVDEVVRDEMAVSSDIIEANMLDGDQVLFWVQTTYDSLLTKCARAHRQVLDDASVKLGGLTMVLEALRDPLESDDQKRVHVQGFEEGFEASRQRADELARVEALLRAVRVLQQFAELMAWVRGDLATGCTVIPGALVGSSFCVLQLGCALVGSSFCVLQLGCALVGSSFCMLQLGCALVGSSFCVLQLGCALVGSSF</sequence>
<dbReference type="PANTHER" id="PTHR47358">
    <property type="entry name" value="E3 UBIQUITIN-PROTEIN LIGASE HOS1"/>
    <property type="match status" value="1"/>
</dbReference>
<evidence type="ECO:0000313" key="2">
    <source>
        <dbReference type="Proteomes" id="UP001190700"/>
    </source>
</evidence>
<evidence type="ECO:0000313" key="1">
    <source>
        <dbReference type="EMBL" id="KAK3257985.1"/>
    </source>
</evidence>
<proteinExistence type="predicted"/>
<accession>A0AAE0FEE2</accession>
<dbReference type="AlphaFoldDB" id="A0AAE0FEE2"/>
<protein>
    <submittedName>
        <fullName evidence="1">Uncharacterized protein</fullName>
    </submittedName>
</protein>
<name>A0AAE0FEE2_9CHLO</name>
<organism evidence="1 2">
    <name type="scientific">Cymbomonas tetramitiformis</name>
    <dbReference type="NCBI Taxonomy" id="36881"/>
    <lineage>
        <taxon>Eukaryota</taxon>
        <taxon>Viridiplantae</taxon>
        <taxon>Chlorophyta</taxon>
        <taxon>Pyramimonadophyceae</taxon>
        <taxon>Pyramimonadales</taxon>
        <taxon>Pyramimonadaceae</taxon>
        <taxon>Cymbomonas</taxon>
    </lineage>
</organism>
<dbReference type="GO" id="GO:0016567">
    <property type="term" value="P:protein ubiquitination"/>
    <property type="evidence" value="ECO:0007669"/>
    <property type="project" value="InterPro"/>
</dbReference>
<keyword evidence="2" id="KW-1185">Reference proteome</keyword>
<dbReference type="InterPro" id="IPR044718">
    <property type="entry name" value="HOS1"/>
</dbReference>
<dbReference type="PANTHER" id="PTHR47358:SF2">
    <property type="entry name" value="E3 UBIQUITIN-PROTEIN LIGASE HOS1"/>
    <property type="match status" value="1"/>
</dbReference>